<protein>
    <recommendedName>
        <fullName evidence="3">DUF6534 domain-containing protein</fullName>
    </recommendedName>
</protein>
<dbReference type="EMBL" id="JH930474">
    <property type="protein sequence ID" value="EKM53093.1"/>
    <property type="molecule type" value="Genomic_DNA"/>
</dbReference>
<dbReference type="PANTHER" id="PTHR40465:SF1">
    <property type="entry name" value="DUF6534 DOMAIN-CONTAINING PROTEIN"/>
    <property type="match status" value="1"/>
</dbReference>
<feature type="transmembrane region" description="Helical" evidence="2">
    <location>
        <begin position="137"/>
        <end position="163"/>
    </location>
</feature>
<dbReference type="GeneID" id="18913027"/>
<dbReference type="InterPro" id="IPR045339">
    <property type="entry name" value="DUF6534"/>
</dbReference>
<feature type="transmembrane region" description="Helical" evidence="2">
    <location>
        <begin position="69"/>
        <end position="90"/>
    </location>
</feature>
<dbReference type="Proteomes" id="UP000008370">
    <property type="component" value="Unassembled WGS sequence"/>
</dbReference>
<keyword evidence="2" id="KW-0812">Transmembrane</keyword>
<feature type="region of interest" description="Disordered" evidence="1">
    <location>
        <begin position="297"/>
        <end position="333"/>
    </location>
</feature>
<feature type="transmembrane region" description="Helical" evidence="2">
    <location>
        <begin position="215"/>
        <end position="242"/>
    </location>
</feature>
<evidence type="ECO:0000313" key="5">
    <source>
        <dbReference type="Proteomes" id="UP000008370"/>
    </source>
</evidence>
<organism evidence="4 5">
    <name type="scientific">Phanerochaete carnosa (strain HHB-10118-sp)</name>
    <name type="common">White-rot fungus</name>
    <name type="synonym">Peniophora carnosa</name>
    <dbReference type="NCBI Taxonomy" id="650164"/>
    <lineage>
        <taxon>Eukaryota</taxon>
        <taxon>Fungi</taxon>
        <taxon>Dikarya</taxon>
        <taxon>Basidiomycota</taxon>
        <taxon>Agaricomycotina</taxon>
        <taxon>Agaricomycetes</taxon>
        <taxon>Polyporales</taxon>
        <taxon>Phanerochaetaceae</taxon>
        <taxon>Phanerochaete</taxon>
    </lineage>
</organism>
<reference evidence="4 5" key="1">
    <citation type="journal article" date="2012" name="BMC Genomics">
        <title>Comparative genomics of the white-rot fungi, Phanerochaete carnosa and P. chrysosporium, to elucidate the genetic basis of the distinct wood types they colonize.</title>
        <authorList>
            <person name="Suzuki H."/>
            <person name="MacDonald J."/>
            <person name="Syed K."/>
            <person name="Salamov A."/>
            <person name="Hori C."/>
            <person name="Aerts A."/>
            <person name="Henrissat B."/>
            <person name="Wiebenga A."/>
            <person name="vanKuyk P.A."/>
            <person name="Barry K."/>
            <person name="Lindquist E."/>
            <person name="LaButti K."/>
            <person name="Lapidus A."/>
            <person name="Lucas S."/>
            <person name="Coutinho P."/>
            <person name="Gong Y."/>
            <person name="Samejima M."/>
            <person name="Mahadevan R."/>
            <person name="Abou-Zaid M."/>
            <person name="de Vries R.P."/>
            <person name="Igarashi K."/>
            <person name="Yadav J.S."/>
            <person name="Grigoriev I.V."/>
            <person name="Master E.R."/>
        </authorList>
    </citation>
    <scope>NUCLEOTIDE SEQUENCE [LARGE SCALE GENOMIC DNA]</scope>
    <source>
        <strain evidence="4 5">HHB-10118-sp</strain>
    </source>
</reference>
<evidence type="ECO:0000256" key="2">
    <source>
        <dbReference type="SAM" id="Phobius"/>
    </source>
</evidence>
<dbReference type="Pfam" id="PF20152">
    <property type="entry name" value="DUF6534"/>
    <property type="match status" value="1"/>
</dbReference>
<dbReference type="PANTHER" id="PTHR40465">
    <property type="entry name" value="CHROMOSOME 1, WHOLE GENOME SHOTGUN SEQUENCE"/>
    <property type="match status" value="1"/>
</dbReference>
<feature type="transmembrane region" description="Helical" evidence="2">
    <location>
        <begin position="32"/>
        <end position="57"/>
    </location>
</feature>
<feature type="compositionally biased region" description="Polar residues" evidence="1">
    <location>
        <begin position="299"/>
        <end position="315"/>
    </location>
</feature>
<evidence type="ECO:0000256" key="1">
    <source>
        <dbReference type="SAM" id="MobiDB-lite"/>
    </source>
</evidence>
<dbReference type="KEGG" id="pco:PHACADRAFT_210811"/>
<dbReference type="RefSeq" id="XP_007397796.1">
    <property type="nucleotide sequence ID" value="XM_007397734.1"/>
</dbReference>
<keyword evidence="2" id="KW-1133">Transmembrane helix</keyword>
<dbReference type="OrthoDB" id="2749860at2759"/>
<proteinExistence type="predicted"/>
<feature type="region of interest" description="Disordered" evidence="1">
    <location>
        <begin position="1"/>
        <end position="21"/>
    </location>
</feature>
<evidence type="ECO:0000259" key="3">
    <source>
        <dbReference type="Pfam" id="PF20152"/>
    </source>
</evidence>
<sequence>MTTPQDAASMSKPTPPTPPSLTSAPLHLGNSLGALVIAEILVAVLYGIASVQVYVYLHRSPREIPLMKRAILLLWILDSLYLAFMSHTVYHYAVTSFMNPLALAWATWSLAPGMIIGSLIEVIGTLAFAYKIYKLRSVLWLFILIMLPQFIGSAGAFAIGILVRKVPSFQELAQHFAWTWYSLYSFQALSDCTISIALCTILIKSRTGFKRTDSLILSFMLYSICTCALTSFVSIATIVAYAAMPDNLVFIAITMVLPLLMSNSLLGLLNSRDLLREKYAGQAVSIHLSRLAGVLGHSGPSNGTRTEQADSAGTNSEDDVDTSCRIPDTLFAS</sequence>
<dbReference type="InParanoid" id="K5VNN6"/>
<keyword evidence="2" id="KW-0472">Membrane</keyword>
<dbReference type="HOGENOM" id="CLU_046025_5_4_1"/>
<feature type="transmembrane region" description="Helical" evidence="2">
    <location>
        <begin position="110"/>
        <end position="130"/>
    </location>
</feature>
<gene>
    <name evidence="4" type="ORF">PHACADRAFT_210811</name>
</gene>
<keyword evidence="5" id="KW-1185">Reference proteome</keyword>
<feature type="transmembrane region" description="Helical" evidence="2">
    <location>
        <begin position="183"/>
        <end position="203"/>
    </location>
</feature>
<feature type="transmembrane region" description="Helical" evidence="2">
    <location>
        <begin position="248"/>
        <end position="269"/>
    </location>
</feature>
<evidence type="ECO:0000313" key="4">
    <source>
        <dbReference type="EMBL" id="EKM53093.1"/>
    </source>
</evidence>
<accession>K5VNN6</accession>
<name>K5VNN6_PHACS</name>
<dbReference type="AlphaFoldDB" id="K5VNN6"/>
<feature type="domain" description="DUF6534" evidence="3">
    <location>
        <begin position="188"/>
        <end position="273"/>
    </location>
</feature>